<keyword evidence="2" id="KW-1185">Reference proteome</keyword>
<dbReference type="SUPFAM" id="SSF53448">
    <property type="entry name" value="Nucleotide-diphospho-sugar transferases"/>
    <property type="match status" value="1"/>
</dbReference>
<protein>
    <submittedName>
        <fullName evidence="1">Capsular polysaccharide synthesis protein</fullName>
    </submittedName>
</protein>
<dbReference type="Proteomes" id="UP001163831">
    <property type="component" value="Chromosome"/>
</dbReference>
<proteinExistence type="predicted"/>
<evidence type="ECO:0000313" key="2">
    <source>
        <dbReference type="Proteomes" id="UP001163831"/>
    </source>
</evidence>
<gene>
    <name evidence="1" type="ORF">N5W20_06605</name>
</gene>
<evidence type="ECO:0000313" key="1">
    <source>
        <dbReference type="EMBL" id="UYH50780.1"/>
    </source>
</evidence>
<name>A0ABY6GGY7_9PROT</name>
<dbReference type="InterPro" id="IPR051706">
    <property type="entry name" value="Glycosyltransferase_domain"/>
</dbReference>
<accession>A0ABY6GGY7</accession>
<dbReference type="EMBL" id="CP107052">
    <property type="protein sequence ID" value="UYH50780.1"/>
    <property type="molecule type" value="Genomic_DNA"/>
</dbReference>
<dbReference type="PANTHER" id="PTHR32385:SF15">
    <property type="entry name" value="INOSITOL PHOSPHOCERAMIDE MANNOSYLTRANSFERASE 1"/>
    <property type="match status" value="1"/>
</dbReference>
<reference evidence="1" key="1">
    <citation type="submission" date="2022-10" db="EMBL/GenBank/DDBJ databases">
        <title>Candidatus Kirkpatrella diaphorinas gen. nov., sp. nov., an uncultured endosymbiont identified in a population of Diaphorina citri from Hawaii.</title>
        <authorList>
            <person name="Henry E.M."/>
            <person name="Carlson C.R."/>
            <person name="Kuo Y.-W."/>
        </authorList>
    </citation>
    <scope>NUCLEOTIDE SEQUENCE</scope>
    <source>
        <strain evidence="1">CADCRV1</strain>
    </source>
</reference>
<sequence>MSEQSDGPDRALPADQCNAPDIQGVEALGGNVAILERAEAPQVEAQAFTLPLEFDPQAKAYLQEHGAETTDHCFHLANILHMNGNVAEASIIYRRAYDLHSKSPSQYPSAQALLQVRLLTLLKSGQSVPPEELQEMRSLSIPYAQYIEGVQKGWNGASAIEALKTIGNAFEEFHTGEEADTLWLEFALRAKPSLFDVRLDVNSPSTRIPRRIFMYWDENPPPEIAENFDYHRKLNGFEVRIMDFAEATEWLYDNYGIEARNIFINARHPAEAADFLRLHLLQALGGWWLDADLKLGKQATLDFMATRTKSATFLLTRGHVVHNDFFGTCPNNEVLSDALLSIYRNCYLHSGLFIAYKTGPGVYARAINRIAYRSLNGNRPKQSIEIHDQAKFNELIEEFHTPYKFQTPNWRAI</sequence>
<dbReference type="Gene3D" id="3.90.550.20">
    <property type="match status" value="1"/>
</dbReference>
<organism evidence="1 2">
    <name type="scientific">Candidatus Kirkpatrickella diaphorinae</name>
    <dbReference type="NCBI Taxonomy" id="2984322"/>
    <lineage>
        <taxon>Bacteria</taxon>
        <taxon>Pseudomonadati</taxon>
        <taxon>Pseudomonadota</taxon>
        <taxon>Alphaproteobacteria</taxon>
        <taxon>Acetobacterales</taxon>
        <taxon>Acetobacteraceae</taxon>
        <taxon>Candidatus Kirkpatrickella</taxon>
    </lineage>
</organism>
<dbReference type="PANTHER" id="PTHR32385">
    <property type="entry name" value="MANNOSYL PHOSPHORYLINOSITOL CERAMIDE SYNTHASE"/>
    <property type="match status" value="1"/>
</dbReference>
<dbReference type="RefSeq" id="WP_319806369.1">
    <property type="nucleotide sequence ID" value="NZ_CP107052.1"/>
</dbReference>
<dbReference type="InterPro" id="IPR029044">
    <property type="entry name" value="Nucleotide-diphossugar_trans"/>
</dbReference>